<keyword evidence="4 6" id="KW-1133">Transmembrane helix</keyword>
<dbReference type="Pfam" id="PF00892">
    <property type="entry name" value="EamA"/>
    <property type="match status" value="2"/>
</dbReference>
<dbReference type="KEGG" id="upl:DSM104440_02315"/>
<feature type="transmembrane region" description="Helical" evidence="6">
    <location>
        <begin position="35"/>
        <end position="55"/>
    </location>
</feature>
<feature type="transmembrane region" description="Helical" evidence="6">
    <location>
        <begin position="186"/>
        <end position="209"/>
    </location>
</feature>
<name>A0A6M4HAP2_9PROT</name>
<dbReference type="PANTHER" id="PTHR32322:SF2">
    <property type="entry name" value="EAMA DOMAIN-CONTAINING PROTEIN"/>
    <property type="match status" value="1"/>
</dbReference>
<evidence type="ECO:0000256" key="5">
    <source>
        <dbReference type="ARBA" id="ARBA00023136"/>
    </source>
</evidence>
<evidence type="ECO:0000256" key="2">
    <source>
        <dbReference type="ARBA" id="ARBA00007362"/>
    </source>
</evidence>
<evidence type="ECO:0000256" key="6">
    <source>
        <dbReference type="SAM" id="Phobius"/>
    </source>
</evidence>
<proteinExistence type="inferred from homology"/>
<accession>A0A6M4HAP2</accession>
<evidence type="ECO:0000313" key="8">
    <source>
        <dbReference type="EMBL" id="QJR15494.1"/>
    </source>
</evidence>
<feature type="transmembrane region" description="Helical" evidence="6">
    <location>
        <begin position="67"/>
        <end position="87"/>
    </location>
</feature>
<dbReference type="InterPro" id="IPR000620">
    <property type="entry name" value="EamA_dom"/>
</dbReference>
<feature type="transmembrane region" description="Helical" evidence="6">
    <location>
        <begin position="215"/>
        <end position="237"/>
    </location>
</feature>
<dbReference type="GO" id="GO:0016020">
    <property type="term" value="C:membrane"/>
    <property type="evidence" value="ECO:0007669"/>
    <property type="project" value="UniProtKB-SubCell"/>
</dbReference>
<dbReference type="InterPro" id="IPR037185">
    <property type="entry name" value="EmrE-like"/>
</dbReference>
<dbReference type="InterPro" id="IPR050638">
    <property type="entry name" value="AA-Vitamin_Transporters"/>
</dbReference>
<protein>
    <recommendedName>
        <fullName evidence="7">EamA domain-containing protein</fullName>
    </recommendedName>
</protein>
<keyword evidence="5 6" id="KW-0472">Membrane</keyword>
<evidence type="ECO:0000256" key="1">
    <source>
        <dbReference type="ARBA" id="ARBA00004141"/>
    </source>
</evidence>
<reference evidence="8 9" key="1">
    <citation type="submission" date="2020-04" db="EMBL/GenBank/DDBJ databases">
        <title>Usitatibacter rugosus gen. nov., sp. nov. and Usitatibacter palustris sp. nov., novel members of Usitatibacteraceae fam. nov. within the order Nitrosomonadales isolated from soil.</title>
        <authorList>
            <person name="Huber K.J."/>
            <person name="Neumann-Schaal M."/>
            <person name="Geppert A."/>
            <person name="Luckner M."/>
            <person name="Wanner G."/>
            <person name="Overmann J."/>
        </authorList>
    </citation>
    <scope>NUCLEOTIDE SEQUENCE [LARGE SCALE GENOMIC DNA]</scope>
    <source>
        <strain evidence="8 9">Swamp67</strain>
    </source>
</reference>
<dbReference type="InParanoid" id="A0A6M4HAP2"/>
<dbReference type="SUPFAM" id="SSF103481">
    <property type="entry name" value="Multidrug resistance efflux transporter EmrE"/>
    <property type="match status" value="2"/>
</dbReference>
<keyword evidence="3 6" id="KW-0812">Transmembrane</keyword>
<gene>
    <name evidence="8" type="ORF">DSM104440_02315</name>
</gene>
<feature type="transmembrane region" description="Helical" evidence="6">
    <location>
        <begin position="274"/>
        <end position="292"/>
    </location>
</feature>
<feature type="domain" description="EamA" evidence="7">
    <location>
        <begin position="155"/>
        <end position="292"/>
    </location>
</feature>
<feature type="transmembrane region" description="Helical" evidence="6">
    <location>
        <begin position="158"/>
        <end position="174"/>
    </location>
</feature>
<comment type="subcellular location">
    <subcellularLocation>
        <location evidence="1">Membrane</location>
        <topology evidence="1">Multi-pass membrane protein</topology>
    </subcellularLocation>
</comment>
<evidence type="ECO:0000259" key="7">
    <source>
        <dbReference type="Pfam" id="PF00892"/>
    </source>
</evidence>
<evidence type="ECO:0000313" key="9">
    <source>
        <dbReference type="Proteomes" id="UP000503096"/>
    </source>
</evidence>
<dbReference type="AlphaFoldDB" id="A0A6M4HAP2"/>
<comment type="similarity">
    <text evidence="2">Belongs to the EamA transporter family.</text>
</comment>
<feature type="transmembrane region" description="Helical" evidence="6">
    <location>
        <begin position="99"/>
        <end position="117"/>
    </location>
</feature>
<dbReference type="Proteomes" id="UP000503096">
    <property type="component" value="Chromosome"/>
</dbReference>
<feature type="transmembrane region" description="Helical" evidence="6">
    <location>
        <begin position="249"/>
        <end position="268"/>
    </location>
</feature>
<evidence type="ECO:0000256" key="4">
    <source>
        <dbReference type="ARBA" id="ARBA00022989"/>
    </source>
</evidence>
<evidence type="ECO:0000256" key="3">
    <source>
        <dbReference type="ARBA" id="ARBA00022692"/>
    </source>
</evidence>
<feature type="domain" description="EamA" evidence="7">
    <location>
        <begin position="8"/>
        <end position="140"/>
    </location>
</feature>
<sequence>MAFHASPYLLLTSTSLIWSLNWVVGRAMVGHVTPLTLTFIRWAVAVSVMLPFAWPSIRTSWPAIRRNWKLIVWLGFWGTGFHNAFAYVGLQYTTATNGVILNSAIPICIIVLGWLVYRDTITRLQTLGVVVSLTGIFAILTAGDLSVLASLTLNKGDLIVLAGMVFWAAYTIYLRNKPADLPPLALLACCACVGVVLLIPFAAFEMLFLGGGVELTPATIGAFLYLGIFPSFVGYVFWNRAVAEVGSNVAGMFIHLMPAFGVVLAWLFLGERLYAYHFAGVALILAGITLTTRGRRPATVTAK</sequence>
<feature type="transmembrane region" description="Helical" evidence="6">
    <location>
        <begin position="129"/>
        <end position="152"/>
    </location>
</feature>
<keyword evidence="9" id="KW-1185">Reference proteome</keyword>
<organism evidence="8 9">
    <name type="scientific">Usitatibacter palustris</name>
    <dbReference type="NCBI Taxonomy" id="2732487"/>
    <lineage>
        <taxon>Bacteria</taxon>
        <taxon>Pseudomonadati</taxon>
        <taxon>Pseudomonadota</taxon>
        <taxon>Betaproteobacteria</taxon>
        <taxon>Nitrosomonadales</taxon>
        <taxon>Usitatibacteraceae</taxon>
        <taxon>Usitatibacter</taxon>
    </lineage>
</organism>
<dbReference type="RefSeq" id="WP_171162817.1">
    <property type="nucleotide sequence ID" value="NZ_CP053073.1"/>
</dbReference>
<dbReference type="PANTHER" id="PTHR32322">
    <property type="entry name" value="INNER MEMBRANE TRANSPORTER"/>
    <property type="match status" value="1"/>
</dbReference>
<dbReference type="EMBL" id="CP053073">
    <property type="protein sequence ID" value="QJR15494.1"/>
    <property type="molecule type" value="Genomic_DNA"/>
</dbReference>